<dbReference type="Proteomes" id="UP000054560">
    <property type="component" value="Unassembled WGS sequence"/>
</dbReference>
<dbReference type="RefSeq" id="XP_014149812.1">
    <property type="nucleotide sequence ID" value="XM_014294337.1"/>
</dbReference>
<keyword evidence="1" id="KW-1133">Transmembrane helix</keyword>
<proteinExistence type="predicted"/>
<keyword evidence="3" id="KW-1185">Reference proteome</keyword>
<keyword evidence="1" id="KW-0472">Membrane</keyword>
<sequence length="78" mass="9054">RPDNTKCLTHMDKRLLVLIIVMLILSPFLAFTFSYGETGIWDFGKPHVERAHKQLNKTNKGFKNENATHKVHRVVDVH</sequence>
<feature type="non-terminal residue" evidence="2">
    <location>
        <position position="1"/>
    </location>
</feature>
<keyword evidence="1" id="KW-0812">Transmembrane</keyword>
<evidence type="ECO:0000313" key="2">
    <source>
        <dbReference type="EMBL" id="KNC75910.1"/>
    </source>
</evidence>
<gene>
    <name evidence="2" type="ORF">SARC_11575</name>
</gene>
<evidence type="ECO:0000313" key="3">
    <source>
        <dbReference type="Proteomes" id="UP000054560"/>
    </source>
</evidence>
<feature type="transmembrane region" description="Helical" evidence="1">
    <location>
        <begin position="15"/>
        <end position="36"/>
    </location>
</feature>
<organism evidence="2 3">
    <name type="scientific">Sphaeroforma arctica JP610</name>
    <dbReference type="NCBI Taxonomy" id="667725"/>
    <lineage>
        <taxon>Eukaryota</taxon>
        <taxon>Ichthyosporea</taxon>
        <taxon>Ichthyophonida</taxon>
        <taxon>Sphaeroforma</taxon>
    </lineage>
</organism>
<name>A0A0L0FGK9_9EUKA</name>
<dbReference type="AlphaFoldDB" id="A0A0L0FGK9"/>
<accession>A0A0L0FGK9</accession>
<dbReference type="GeneID" id="25912079"/>
<evidence type="ECO:0000256" key="1">
    <source>
        <dbReference type="SAM" id="Phobius"/>
    </source>
</evidence>
<protein>
    <submittedName>
        <fullName evidence="2">Uncharacterized protein</fullName>
    </submittedName>
</protein>
<dbReference type="EMBL" id="KQ243361">
    <property type="protein sequence ID" value="KNC75910.1"/>
    <property type="molecule type" value="Genomic_DNA"/>
</dbReference>
<reference evidence="2 3" key="1">
    <citation type="submission" date="2011-02" db="EMBL/GenBank/DDBJ databases">
        <title>The Genome Sequence of Sphaeroforma arctica JP610.</title>
        <authorList>
            <consortium name="The Broad Institute Genome Sequencing Platform"/>
            <person name="Russ C."/>
            <person name="Cuomo C."/>
            <person name="Young S.K."/>
            <person name="Zeng Q."/>
            <person name="Gargeya S."/>
            <person name="Alvarado L."/>
            <person name="Berlin A."/>
            <person name="Chapman S.B."/>
            <person name="Chen Z."/>
            <person name="Freedman E."/>
            <person name="Gellesch M."/>
            <person name="Goldberg J."/>
            <person name="Griggs A."/>
            <person name="Gujja S."/>
            <person name="Heilman E."/>
            <person name="Heiman D."/>
            <person name="Howarth C."/>
            <person name="Mehta T."/>
            <person name="Neiman D."/>
            <person name="Pearson M."/>
            <person name="Roberts A."/>
            <person name="Saif S."/>
            <person name="Shea T."/>
            <person name="Shenoy N."/>
            <person name="Sisk P."/>
            <person name="Stolte C."/>
            <person name="Sykes S."/>
            <person name="White J."/>
            <person name="Yandava C."/>
            <person name="Burger G."/>
            <person name="Gray M.W."/>
            <person name="Holland P.W.H."/>
            <person name="King N."/>
            <person name="Lang F.B.F."/>
            <person name="Roger A.J."/>
            <person name="Ruiz-Trillo I."/>
            <person name="Haas B."/>
            <person name="Nusbaum C."/>
            <person name="Birren B."/>
        </authorList>
    </citation>
    <scope>NUCLEOTIDE SEQUENCE [LARGE SCALE GENOMIC DNA]</scope>
    <source>
        <strain evidence="2 3">JP610</strain>
    </source>
</reference>